<protein>
    <submittedName>
        <fullName evidence="3">Sensor protein</fullName>
    </submittedName>
</protein>
<evidence type="ECO:0000256" key="1">
    <source>
        <dbReference type="SAM" id="MobiDB-lite"/>
    </source>
</evidence>
<dbReference type="SUPFAM" id="SSF55073">
    <property type="entry name" value="Nucleotide cyclase"/>
    <property type="match status" value="1"/>
</dbReference>
<dbReference type="PANTHER" id="PTHR43102">
    <property type="entry name" value="SLR1143 PROTEIN"/>
    <property type="match status" value="1"/>
</dbReference>
<dbReference type="InterPro" id="IPR029016">
    <property type="entry name" value="GAF-like_dom_sf"/>
</dbReference>
<dbReference type="Gene3D" id="3.30.450.40">
    <property type="match status" value="1"/>
</dbReference>
<dbReference type="SUPFAM" id="SSF55781">
    <property type="entry name" value="GAF domain-like"/>
    <property type="match status" value="1"/>
</dbReference>
<name>B0RRX7_XANCB</name>
<dbReference type="NCBIfam" id="TIGR00254">
    <property type="entry name" value="GGDEF"/>
    <property type="match status" value="1"/>
</dbReference>
<feature type="region of interest" description="Disordered" evidence="1">
    <location>
        <begin position="1"/>
        <end position="25"/>
    </location>
</feature>
<dbReference type="AlphaFoldDB" id="B0RRX7"/>
<organism evidence="3 4">
    <name type="scientific">Xanthomonas campestris pv. campestris (strain B100)</name>
    <dbReference type="NCBI Taxonomy" id="509169"/>
    <lineage>
        <taxon>Bacteria</taxon>
        <taxon>Pseudomonadati</taxon>
        <taxon>Pseudomonadota</taxon>
        <taxon>Gammaproteobacteria</taxon>
        <taxon>Lysobacterales</taxon>
        <taxon>Lysobacteraceae</taxon>
        <taxon>Xanthomonas</taxon>
    </lineage>
</organism>
<dbReference type="InterPro" id="IPR000160">
    <property type="entry name" value="GGDEF_dom"/>
</dbReference>
<dbReference type="InterPro" id="IPR029787">
    <property type="entry name" value="Nucleotide_cyclase"/>
</dbReference>
<accession>B0RRX7</accession>
<dbReference type="SMART" id="SM00065">
    <property type="entry name" value="GAF"/>
    <property type="match status" value="1"/>
</dbReference>
<dbReference type="PANTHER" id="PTHR43102:SF2">
    <property type="entry name" value="GAF DOMAIN-CONTAINING PROTEIN"/>
    <property type="match status" value="1"/>
</dbReference>
<feature type="domain" description="GGDEF" evidence="2">
    <location>
        <begin position="242"/>
        <end position="372"/>
    </location>
</feature>
<dbReference type="EMBL" id="AM920689">
    <property type="protein sequence ID" value="CAP51212.1"/>
    <property type="molecule type" value="Genomic_DNA"/>
</dbReference>
<evidence type="ECO:0000313" key="3">
    <source>
        <dbReference type="EMBL" id="CAP51212.1"/>
    </source>
</evidence>
<dbReference type="KEGG" id="xca:xcc-b100_1859"/>
<dbReference type="HOGENOM" id="CLU_000445_11_32_6"/>
<gene>
    <name evidence="3" type="ORF">XCCB100_1859</name>
</gene>
<dbReference type="Pfam" id="PF01590">
    <property type="entry name" value="GAF"/>
    <property type="match status" value="1"/>
</dbReference>
<reference evidence="3 4" key="1">
    <citation type="journal article" date="2008" name="J. Biotechnol.">
        <title>The genome of Xanthomonas campestris pv. campestris B100 and its use for the reconstruction of metabolic pathways involved in xanthan biosynthesis.</title>
        <authorList>
            <person name="Vorholter F.J."/>
            <person name="Schneiker S."/>
            <person name="Goesmann A."/>
            <person name="Krause L."/>
            <person name="Bekel T."/>
            <person name="Kaiser O."/>
            <person name="Linke B."/>
            <person name="Patschkowski T."/>
            <person name="Ruckert C."/>
            <person name="Schmid J."/>
            <person name="Sidhu V.K."/>
            <person name="Sieber V."/>
            <person name="Tauch A."/>
            <person name="Watt S.A."/>
            <person name="Weisshaar B."/>
            <person name="Becker A."/>
            <person name="Niehaus K."/>
            <person name="Puhler A."/>
        </authorList>
    </citation>
    <scope>NUCLEOTIDE SEQUENCE [LARGE SCALE GENOMIC DNA]</scope>
    <source>
        <strain evidence="3 4">B100</strain>
    </source>
</reference>
<sequence length="377" mass="40346">MTTSRSYSRPCGPLPVPRSMQTPDAPSLNLAHATLLSGNALAALGAPPPANEDDRLAALHSYNILDTAPEPLYDDITAAAAQLCRTPMALISLIDQDRQWFKSRVGMQPAETPRDLAFCAHAILQPDQMMEVGDTFVDPRFARNALVTGGPQIRFYAGAPLLTSDGVALGTLCVLDRAPRTLSDAERTALQALARQVVTTIELRQAARLLEGDALRDPLTDLWNREGLEHMLEDAAPVAKLHGLAFVLIEIDGFKRLKLQFGSDAADATLVQAARCIETEPQEPGGVARIGAAHFCMVLPGADSAQALASVQRLQTTIAAACWPADTISITAGLVCVAPGEPLDSHVLMARARHALLGAARAGRNCVQRFDGWQTDR</sequence>
<evidence type="ECO:0000313" key="4">
    <source>
        <dbReference type="Proteomes" id="UP000001188"/>
    </source>
</evidence>
<dbReference type="InterPro" id="IPR043128">
    <property type="entry name" value="Rev_trsase/Diguanyl_cyclase"/>
</dbReference>
<dbReference type="CDD" id="cd01949">
    <property type="entry name" value="GGDEF"/>
    <property type="match status" value="1"/>
</dbReference>
<dbReference type="Gene3D" id="3.30.70.270">
    <property type="match status" value="1"/>
</dbReference>
<dbReference type="Pfam" id="PF00990">
    <property type="entry name" value="GGDEF"/>
    <property type="match status" value="1"/>
</dbReference>
<dbReference type="Proteomes" id="UP000001188">
    <property type="component" value="Chromosome"/>
</dbReference>
<dbReference type="InterPro" id="IPR003018">
    <property type="entry name" value="GAF"/>
</dbReference>
<evidence type="ECO:0000259" key="2">
    <source>
        <dbReference type="PROSITE" id="PS50887"/>
    </source>
</evidence>
<proteinExistence type="predicted"/>
<dbReference type="SMART" id="SM00267">
    <property type="entry name" value="GGDEF"/>
    <property type="match status" value="1"/>
</dbReference>
<dbReference type="PROSITE" id="PS50887">
    <property type="entry name" value="GGDEF"/>
    <property type="match status" value="1"/>
</dbReference>